<gene>
    <name evidence="6" type="ORF">IAB26_14795</name>
</gene>
<dbReference type="Gene3D" id="3.40.50.300">
    <property type="entry name" value="P-loop containing nucleotide triphosphate hydrolases"/>
    <property type="match status" value="1"/>
</dbReference>
<evidence type="ECO:0000256" key="1">
    <source>
        <dbReference type="ARBA" id="ARBA00005417"/>
    </source>
</evidence>
<dbReference type="Pfam" id="PF00005">
    <property type="entry name" value="ABC_tran"/>
    <property type="match status" value="1"/>
</dbReference>
<dbReference type="PANTHER" id="PTHR42711:SF5">
    <property type="entry name" value="ABC TRANSPORTER ATP-BINDING PROTEIN NATA"/>
    <property type="match status" value="1"/>
</dbReference>
<evidence type="ECO:0000256" key="4">
    <source>
        <dbReference type="ARBA" id="ARBA00022840"/>
    </source>
</evidence>
<dbReference type="PANTHER" id="PTHR42711">
    <property type="entry name" value="ABC TRANSPORTER ATP-BINDING PROTEIN"/>
    <property type="match status" value="1"/>
</dbReference>
<dbReference type="PROSITE" id="PS50893">
    <property type="entry name" value="ABC_TRANSPORTER_2"/>
    <property type="match status" value="1"/>
</dbReference>
<reference evidence="6" key="2">
    <citation type="journal article" date="2021" name="PeerJ">
        <title>Extensive microbial diversity within the chicken gut microbiome revealed by metagenomics and culture.</title>
        <authorList>
            <person name="Gilroy R."/>
            <person name="Ravi A."/>
            <person name="Getino M."/>
            <person name="Pursley I."/>
            <person name="Horton D.L."/>
            <person name="Alikhan N.F."/>
            <person name="Baker D."/>
            <person name="Gharbi K."/>
            <person name="Hall N."/>
            <person name="Watson M."/>
            <person name="Adriaenssens E.M."/>
            <person name="Foster-Nyarko E."/>
            <person name="Jarju S."/>
            <person name="Secka A."/>
            <person name="Antonio M."/>
            <person name="Oren A."/>
            <person name="Chaudhuri R.R."/>
            <person name="La Ragione R."/>
            <person name="Hildebrand F."/>
            <person name="Pallen M.J."/>
        </authorList>
    </citation>
    <scope>NUCLEOTIDE SEQUENCE</scope>
    <source>
        <strain evidence="6">ChiSjej3B21-11622</strain>
    </source>
</reference>
<comment type="caution">
    <text evidence="6">The sequence shown here is derived from an EMBL/GenBank/DDBJ whole genome shotgun (WGS) entry which is preliminary data.</text>
</comment>
<dbReference type="InterPro" id="IPR003439">
    <property type="entry name" value="ABC_transporter-like_ATP-bd"/>
</dbReference>
<dbReference type="Proteomes" id="UP000886886">
    <property type="component" value="Unassembled WGS sequence"/>
</dbReference>
<keyword evidence="4 6" id="KW-0067">ATP-binding</keyword>
<evidence type="ECO:0000256" key="2">
    <source>
        <dbReference type="ARBA" id="ARBA00022448"/>
    </source>
</evidence>
<reference evidence="6" key="1">
    <citation type="submission" date="2020-10" db="EMBL/GenBank/DDBJ databases">
        <authorList>
            <person name="Gilroy R."/>
        </authorList>
    </citation>
    <scope>NUCLEOTIDE SEQUENCE</scope>
    <source>
        <strain evidence="6">ChiSjej3B21-11622</strain>
    </source>
</reference>
<organism evidence="6 7">
    <name type="scientific">Candidatus Limivivens merdigallinarum</name>
    <dbReference type="NCBI Taxonomy" id="2840859"/>
    <lineage>
        <taxon>Bacteria</taxon>
        <taxon>Bacillati</taxon>
        <taxon>Bacillota</taxon>
        <taxon>Clostridia</taxon>
        <taxon>Lachnospirales</taxon>
        <taxon>Lachnospiraceae</taxon>
        <taxon>Lachnospiraceae incertae sedis</taxon>
        <taxon>Candidatus Limivivens</taxon>
    </lineage>
</organism>
<dbReference type="CDD" id="cd03230">
    <property type="entry name" value="ABC_DR_subfamily_A"/>
    <property type="match status" value="1"/>
</dbReference>
<proteinExistence type="inferred from homology"/>
<evidence type="ECO:0000259" key="5">
    <source>
        <dbReference type="PROSITE" id="PS50893"/>
    </source>
</evidence>
<evidence type="ECO:0000313" key="7">
    <source>
        <dbReference type="Proteomes" id="UP000886886"/>
    </source>
</evidence>
<evidence type="ECO:0000256" key="3">
    <source>
        <dbReference type="ARBA" id="ARBA00022741"/>
    </source>
</evidence>
<dbReference type="InterPro" id="IPR003593">
    <property type="entry name" value="AAA+_ATPase"/>
</dbReference>
<feature type="domain" description="ABC transporter" evidence="5">
    <location>
        <begin position="5"/>
        <end position="230"/>
    </location>
</feature>
<dbReference type="InterPro" id="IPR017871">
    <property type="entry name" value="ABC_transporter-like_CS"/>
</dbReference>
<protein>
    <submittedName>
        <fullName evidence="6">ABC transporter ATP-binding protein</fullName>
    </submittedName>
</protein>
<dbReference type="GO" id="GO:0005524">
    <property type="term" value="F:ATP binding"/>
    <property type="evidence" value="ECO:0007669"/>
    <property type="project" value="UniProtKB-KW"/>
</dbReference>
<name>A0A9D0ZY19_9FIRM</name>
<evidence type="ECO:0000313" key="6">
    <source>
        <dbReference type="EMBL" id="HIQ97814.1"/>
    </source>
</evidence>
<dbReference type="GO" id="GO:0016887">
    <property type="term" value="F:ATP hydrolysis activity"/>
    <property type="evidence" value="ECO:0007669"/>
    <property type="project" value="InterPro"/>
</dbReference>
<accession>A0A9D0ZY19</accession>
<dbReference type="AlphaFoldDB" id="A0A9D0ZY19"/>
<dbReference type="SUPFAM" id="SSF52540">
    <property type="entry name" value="P-loop containing nucleoside triphosphate hydrolases"/>
    <property type="match status" value="1"/>
</dbReference>
<comment type="similarity">
    <text evidence="1">Belongs to the ABC transporter superfamily.</text>
</comment>
<dbReference type="PROSITE" id="PS00211">
    <property type="entry name" value="ABC_TRANSPORTER_1"/>
    <property type="match status" value="1"/>
</dbReference>
<dbReference type="SMART" id="SM00382">
    <property type="entry name" value="AAA"/>
    <property type="match status" value="1"/>
</dbReference>
<keyword evidence="2" id="KW-0813">Transport</keyword>
<sequence>MEKAIEIQGLTKYYGKNKGVEGLNLTVEAGEFFGFIGPNGAGKSTTIRCILGLLRMDAGDIRVFGTSVRTHRDKILREISYMPSESVFYSGMRVKELLRLSAKLYGERVGERTQELCERLKLDTEKRVEELSLGNRKKAGIVCALQHPARLYLLDEPTSGLDPLMQKEFFSLLKEKNEEGATIFLSSHVLGEVQRYCHRAAIIRDGGLAAMEEVSALNQKSAKKVTLYGVRKAPELSGVTKAEQGEDGVTFLYHGKIPELLEALDGLPIQDMTMNDLDLEDIFFHFYEGGTKR</sequence>
<dbReference type="EMBL" id="DVFT01000217">
    <property type="protein sequence ID" value="HIQ97814.1"/>
    <property type="molecule type" value="Genomic_DNA"/>
</dbReference>
<dbReference type="InterPro" id="IPR027417">
    <property type="entry name" value="P-loop_NTPase"/>
</dbReference>
<dbReference type="InterPro" id="IPR050763">
    <property type="entry name" value="ABC_transporter_ATP-binding"/>
</dbReference>
<keyword evidence="3" id="KW-0547">Nucleotide-binding</keyword>